<dbReference type="RefSeq" id="WP_069966207.1">
    <property type="nucleotide sequence ID" value="NZ_CM124774.1"/>
</dbReference>
<dbReference type="AlphaFoldDB" id="A0A1E5QMZ6"/>
<feature type="domain" description="Histidine kinase" evidence="7">
    <location>
        <begin position="329"/>
        <end position="556"/>
    </location>
</feature>
<comment type="caution">
    <text evidence="8">The sequence shown here is derived from an EMBL/GenBank/DDBJ whole genome shotgun (WGS) entry which is preliminary data.</text>
</comment>
<dbReference type="Gene3D" id="3.30.450.40">
    <property type="match status" value="1"/>
</dbReference>
<dbReference type="SMART" id="SM00387">
    <property type="entry name" value="HATPase_c"/>
    <property type="match status" value="1"/>
</dbReference>
<dbReference type="GO" id="GO:0004721">
    <property type="term" value="F:phosphoprotein phosphatase activity"/>
    <property type="evidence" value="ECO:0007669"/>
    <property type="project" value="TreeGrafter"/>
</dbReference>
<evidence type="ECO:0000256" key="2">
    <source>
        <dbReference type="ARBA" id="ARBA00012438"/>
    </source>
</evidence>
<dbReference type="InterPro" id="IPR029016">
    <property type="entry name" value="GAF-like_dom_sf"/>
</dbReference>
<dbReference type="InterPro" id="IPR036890">
    <property type="entry name" value="HATPase_C_sf"/>
</dbReference>
<dbReference type="PANTHER" id="PTHR45453:SF1">
    <property type="entry name" value="PHOSPHATE REGULON SENSOR PROTEIN PHOR"/>
    <property type="match status" value="1"/>
</dbReference>
<dbReference type="CDD" id="cd00082">
    <property type="entry name" value="HisKA"/>
    <property type="match status" value="1"/>
</dbReference>
<evidence type="ECO:0000256" key="6">
    <source>
        <dbReference type="ARBA" id="ARBA00023012"/>
    </source>
</evidence>
<dbReference type="Pfam" id="PF00512">
    <property type="entry name" value="HisKA"/>
    <property type="match status" value="1"/>
</dbReference>
<dbReference type="Gene3D" id="3.30.565.10">
    <property type="entry name" value="Histidine kinase-like ATPase, C-terminal domain"/>
    <property type="match status" value="1"/>
</dbReference>
<dbReference type="InterPro" id="IPR003018">
    <property type="entry name" value="GAF"/>
</dbReference>
<dbReference type="SUPFAM" id="SSF55781">
    <property type="entry name" value="GAF domain-like"/>
    <property type="match status" value="1"/>
</dbReference>
<evidence type="ECO:0000256" key="3">
    <source>
        <dbReference type="ARBA" id="ARBA00022553"/>
    </source>
</evidence>
<keyword evidence="4" id="KW-0808">Transferase</keyword>
<evidence type="ECO:0000256" key="4">
    <source>
        <dbReference type="ARBA" id="ARBA00022679"/>
    </source>
</evidence>
<dbReference type="SUPFAM" id="SSF47384">
    <property type="entry name" value="Homodimeric domain of signal transducing histidine kinase"/>
    <property type="match status" value="1"/>
</dbReference>
<dbReference type="GO" id="GO:0005886">
    <property type="term" value="C:plasma membrane"/>
    <property type="evidence" value="ECO:0007669"/>
    <property type="project" value="TreeGrafter"/>
</dbReference>
<dbReference type="InterPro" id="IPR003661">
    <property type="entry name" value="HisK_dim/P_dom"/>
</dbReference>
<name>A0A1E5QMZ6_9CYAN</name>
<dbReference type="SUPFAM" id="SSF55874">
    <property type="entry name" value="ATPase domain of HSP90 chaperone/DNA topoisomerase II/histidine kinase"/>
    <property type="match status" value="1"/>
</dbReference>
<dbReference type="InterPro" id="IPR005467">
    <property type="entry name" value="His_kinase_dom"/>
</dbReference>
<dbReference type="GO" id="GO:0016036">
    <property type="term" value="P:cellular response to phosphate starvation"/>
    <property type="evidence" value="ECO:0007669"/>
    <property type="project" value="TreeGrafter"/>
</dbReference>
<dbReference type="InterPro" id="IPR036097">
    <property type="entry name" value="HisK_dim/P_sf"/>
</dbReference>
<gene>
    <name evidence="8" type="ORF">BH720_05685</name>
</gene>
<sequence length="556" mass="63206">MHNRPSLTDYDPATVMNIPPQELAMHSLSGCSESREPLLERVPTPPYREDEAFAASRCYSRKPLPRCISPVQTAMPAWIGYQKLVSQLTMAIRANQEVNRIFQLALEGLAQSFLLDRAMIILFKYSDPLNKDFTKQMPQFRASLACEWQEQQWMAIEDGDREIAGDYTFWGSDCSLCQLALREAPKPVAIAPVNRLNQISLYPLNNLPQSPIAAIFKTQDFSTSLCLPLYAPSNTAATQNTTLGFIILQNRQPRLWQSAELEFAELISAQVSSAIMQSQTLRQVQALVDERTAQLQRSLEVQAKLYEQTRRQIDQLRHLNQLKDEFVNSVQHELKTPLTKMKVAISILREADSSPERRERYLDILEQECNQEINLILDLLKLQKLESKQTQLHRQPVDLKLLIKQLATEFEERWHHKGLNLQVNFPKRSLKLQSDLESLTYIIQELLANAGKYSHRNTTVVLSASHQIDPQQADQIVLTLSNLGSEIAPAEQPYIFDKFRRGKAAIEQALPGTGLGLALVKCHIQHLEATIAVSSQPLDPCSNIWQTCFTTIFPQL</sequence>
<dbReference type="SMART" id="SM00065">
    <property type="entry name" value="GAF"/>
    <property type="match status" value="1"/>
</dbReference>
<organism evidence="8">
    <name type="scientific">Desertifilum tharense IPPAS B-1220</name>
    <dbReference type="NCBI Taxonomy" id="1781255"/>
    <lineage>
        <taxon>Bacteria</taxon>
        <taxon>Bacillati</taxon>
        <taxon>Cyanobacteriota</taxon>
        <taxon>Cyanophyceae</taxon>
        <taxon>Desertifilales</taxon>
        <taxon>Desertifilaceae</taxon>
        <taxon>Desertifilum</taxon>
    </lineage>
</organism>
<dbReference type="InterPro" id="IPR050351">
    <property type="entry name" value="BphY/WalK/GraS-like"/>
</dbReference>
<dbReference type="PANTHER" id="PTHR45453">
    <property type="entry name" value="PHOSPHATE REGULON SENSOR PROTEIN PHOR"/>
    <property type="match status" value="1"/>
</dbReference>
<evidence type="ECO:0000256" key="5">
    <source>
        <dbReference type="ARBA" id="ARBA00022777"/>
    </source>
</evidence>
<dbReference type="InterPro" id="IPR003594">
    <property type="entry name" value="HATPase_dom"/>
</dbReference>
<dbReference type="Gene3D" id="1.10.287.130">
    <property type="match status" value="1"/>
</dbReference>
<dbReference type="EMBL" id="MJGC01000041">
    <property type="protein sequence ID" value="OEJ76049.1"/>
    <property type="molecule type" value="Genomic_DNA"/>
</dbReference>
<keyword evidence="5" id="KW-0418">Kinase</keyword>
<reference evidence="8" key="1">
    <citation type="submission" date="2016-09" db="EMBL/GenBank/DDBJ databases">
        <title>Draft genome of thermotolerant cyanobacterium Desertifilum sp. strain IPPAS B-1220.</title>
        <authorList>
            <person name="Sinetova M.A."/>
            <person name="Bolakhan K."/>
            <person name="Zayadan B.K."/>
            <person name="Mironov K.S."/>
            <person name="Ustinova V."/>
            <person name="Kupriyanova E.V."/>
            <person name="Sidorov R.A."/>
            <person name="Skrypnik A.N."/>
            <person name="Gogoleva N.E."/>
            <person name="Gogolev Y.V."/>
            <person name="Los D.A."/>
        </authorList>
    </citation>
    <scope>NUCLEOTIDE SEQUENCE [LARGE SCALE GENOMIC DNA]</scope>
    <source>
        <strain evidence="8">IPPAS B-1220</strain>
    </source>
</reference>
<keyword evidence="3" id="KW-0597">Phosphoprotein</keyword>
<dbReference type="STRING" id="1781255.BH720_05685"/>
<keyword evidence="6" id="KW-0902">Two-component regulatory system</keyword>
<protein>
    <recommendedName>
        <fullName evidence="2">histidine kinase</fullName>
        <ecNumber evidence="2">2.7.13.3</ecNumber>
    </recommendedName>
</protein>
<dbReference type="Pfam" id="PF02518">
    <property type="entry name" value="HATPase_c"/>
    <property type="match status" value="1"/>
</dbReference>
<dbReference type="SMART" id="SM00388">
    <property type="entry name" value="HisKA"/>
    <property type="match status" value="1"/>
</dbReference>
<evidence type="ECO:0000259" key="7">
    <source>
        <dbReference type="PROSITE" id="PS50109"/>
    </source>
</evidence>
<dbReference type="EC" id="2.7.13.3" evidence="2"/>
<dbReference type="GO" id="GO:0000155">
    <property type="term" value="F:phosphorelay sensor kinase activity"/>
    <property type="evidence" value="ECO:0007669"/>
    <property type="project" value="InterPro"/>
</dbReference>
<evidence type="ECO:0000313" key="8">
    <source>
        <dbReference type="EMBL" id="OEJ76049.1"/>
    </source>
</evidence>
<proteinExistence type="predicted"/>
<accession>A0A1E5QMZ6</accession>
<evidence type="ECO:0000256" key="1">
    <source>
        <dbReference type="ARBA" id="ARBA00000085"/>
    </source>
</evidence>
<comment type="catalytic activity">
    <reaction evidence="1">
        <text>ATP + protein L-histidine = ADP + protein N-phospho-L-histidine.</text>
        <dbReference type="EC" id="2.7.13.3"/>
    </reaction>
</comment>
<dbReference type="Pfam" id="PF01590">
    <property type="entry name" value="GAF"/>
    <property type="match status" value="1"/>
</dbReference>
<dbReference type="PROSITE" id="PS50109">
    <property type="entry name" value="HIS_KIN"/>
    <property type="match status" value="1"/>
</dbReference>